<sequence>MYAGACQVDWSAVGCCHGDEACAVGWSPPVACCSSPWPGGCHGWLGSDPCGPLMVCSVLSTLVLLHRM</sequence>
<reference evidence="1" key="1">
    <citation type="submission" date="2014-01" db="EMBL/GenBank/DDBJ databases">
        <authorList>
            <person name="Brown-Elliot B."/>
            <person name="Wallace R."/>
            <person name="Lenaerts A."/>
            <person name="Ordway D."/>
            <person name="DeGroote M.A."/>
            <person name="Parker T."/>
            <person name="Sizemore C."/>
            <person name="Tallon L.J."/>
            <person name="Sadzewicz L.K."/>
            <person name="Sengamalay N."/>
            <person name="Fraser C.M."/>
            <person name="Hine E."/>
            <person name="Shefchek K.A."/>
            <person name="Das S.P."/>
            <person name="Tettelin H."/>
        </authorList>
    </citation>
    <scope>NUCLEOTIDE SEQUENCE [LARGE SCALE GENOMIC DNA]</scope>
    <source>
        <strain evidence="1">4042</strain>
    </source>
</reference>
<evidence type="ECO:0000313" key="1">
    <source>
        <dbReference type="EMBL" id="EUA42179.1"/>
    </source>
</evidence>
<comment type="caution">
    <text evidence="1">The sequence shown here is derived from an EMBL/GenBank/DDBJ whole genome shotgun (WGS) entry which is preliminary data.</text>
</comment>
<accession>X8BE92</accession>
<gene>
    <name evidence="1" type="ORF">I553_6039</name>
</gene>
<organism evidence="1">
    <name type="scientific">Mycobacterium xenopi 4042</name>
    <dbReference type="NCBI Taxonomy" id="1299334"/>
    <lineage>
        <taxon>Bacteria</taxon>
        <taxon>Bacillati</taxon>
        <taxon>Actinomycetota</taxon>
        <taxon>Actinomycetes</taxon>
        <taxon>Mycobacteriales</taxon>
        <taxon>Mycobacteriaceae</taxon>
        <taxon>Mycobacterium</taxon>
    </lineage>
</organism>
<dbReference type="AlphaFoldDB" id="X8BE92"/>
<name>X8BE92_MYCXE</name>
<proteinExistence type="predicted"/>
<dbReference type="PATRIC" id="fig|1299334.3.peg.4204"/>
<dbReference type="EMBL" id="JAOB01000042">
    <property type="protein sequence ID" value="EUA42179.1"/>
    <property type="molecule type" value="Genomic_DNA"/>
</dbReference>
<protein>
    <submittedName>
        <fullName evidence="1">Uncharacterized protein</fullName>
    </submittedName>
</protein>